<reference evidence="3" key="1">
    <citation type="submission" date="2025-08" db="UniProtKB">
        <authorList>
            <consortium name="RefSeq"/>
        </authorList>
    </citation>
    <scope>IDENTIFICATION</scope>
    <source>
        <tissue evidence="3">Whole body</tissue>
    </source>
</reference>
<dbReference type="RefSeq" id="XP_025416855.1">
    <property type="nucleotide sequence ID" value="XM_025561070.1"/>
</dbReference>
<dbReference type="AlphaFoldDB" id="A0A8B8G2I1"/>
<keyword evidence="2" id="KW-1185">Reference proteome</keyword>
<evidence type="ECO:0000256" key="1">
    <source>
        <dbReference type="SAM" id="MobiDB-lite"/>
    </source>
</evidence>
<proteinExistence type="predicted"/>
<sequence>MKKDLDNRKKHSYTLKNTTAKVVNYENIDNVIHPKYEKLKTRLSELEKAKVTNRNFINQINAEQMRQNVMIMSGTYLRGGVMNDSIENIQHAAKSQQAYPIHSAPPREPEPTFLKIPPPPPPPFKPLQAKCELPSQFPKYVINTELLKSMAKQLRKPDGDNIRKIPRRKDMIIPTKVTQTAEEDASI</sequence>
<dbReference type="GeneID" id="112688050"/>
<dbReference type="OrthoDB" id="10618191at2759"/>
<protein>
    <submittedName>
        <fullName evidence="3">Uncharacterized protein LOC112688050</fullName>
    </submittedName>
</protein>
<gene>
    <name evidence="3" type="primary">LOC112688050</name>
</gene>
<feature type="region of interest" description="Disordered" evidence="1">
    <location>
        <begin position="92"/>
        <end position="111"/>
    </location>
</feature>
<dbReference type="Proteomes" id="UP000694846">
    <property type="component" value="Unplaced"/>
</dbReference>
<evidence type="ECO:0000313" key="3">
    <source>
        <dbReference type="RefSeq" id="XP_025416855.1"/>
    </source>
</evidence>
<name>A0A8B8G2I1_9HEMI</name>
<organism evidence="2 3">
    <name type="scientific">Sipha flava</name>
    <name type="common">yellow sugarcane aphid</name>
    <dbReference type="NCBI Taxonomy" id="143950"/>
    <lineage>
        <taxon>Eukaryota</taxon>
        <taxon>Metazoa</taxon>
        <taxon>Ecdysozoa</taxon>
        <taxon>Arthropoda</taxon>
        <taxon>Hexapoda</taxon>
        <taxon>Insecta</taxon>
        <taxon>Pterygota</taxon>
        <taxon>Neoptera</taxon>
        <taxon>Paraneoptera</taxon>
        <taxon>Hemiptera</taxon>
        <taxon>Sternorrhyncha</taxon>
        <taxon>Aphidomorpha</taxon>
        <taxon>Aphidoidea</taxon>
        <taxon>Aphididae</taxon>
        <taxon>Sipha</taxon>
    </lineage>
</organism>
<evidence type="ECO:0000313" key="2">
    <source>
        <dbReference type="Proteomes" id="UP000694846"/>
    </source>
</evidence>
<accession>A0A8B8G2I1</accession>